<gene>
    <name evidence="1" type="ORF">J7S20_00905</name>
</gene>
<keyword evidence="2" id="KW-1185">Reference proteome</keyword>
<dbReference type="AlphaFoldDB" id="A0A8T4I980"/>
<comment type="caution">
    <text evidence="1">The sequence shown here is derived from an EMBL/GenBank/DDBJ whole genome shotgun (WGS) entry which is preliminary data.</text>
</comment>
<dbReference type="RefSeq" id="WP_284052352.1">
    <property type="nucleotide sequence ID" value="NZ_JAGRQC010000001.1"/>
</dbReference>
<reference evidence="1" key="1">
    <citation type="submission" date="2021-04" db="EMBL/GenBank/DDBJ databases">
        <title>Ouciella asimina sp. nov., isolated from the surface seawater in the hydrothermal field of Okinawa Trough.</title>
        <authorList>
            <person name="Shuang W."/>
        </authorList>
    </citation>
    <scope>NUCLEOTIDE SEQUENCE</scope>
    <source>
        <strain evidence="1">LXI357</strain>
    </source>
</reference>
<evidence type="ECO:0000313" key="1">
    <source>
        <dbReference type="EMBL" id="MBR0551060.1"/>
    </source>
</evidence>
<protein>
    <submittedName>
        <fullName evidence="1">Uncharacterized protein</fullName>
    </submittedName>
</protein>
<proteinExistence type="predicted"/>
<dbReference type="EMBL" id="JAGRQC010000001">
    <property type="protein sequence ID" value="MBR0551060.1"/>
    <property type="molecule type" value="Genomic_DNA"/>
</dbReference>
<evidence type="ECO:0000313" key="2">
    <source>
        <dbReference type="Proteomes" id="UP000676996"/>
    </source>
</evidence>
<sequence length="178" mass="19554">MEMTVYHQNFMLALRQQMGWPAFKPANDCIGWSSGAPMDTEVGMELARIAQMLGKDIVYSGWNSATARTTSGFSIAFRELLTIDIVDSLVPWAANDDEPIVLVSTRGDEKFGIDQRGTMVRTQGKPKNIAKGRKLALQRIKNAAAGMDDDLLANNRHVLPGDVSIEPEAATETLVRFA</sequence>
<name>A0A8T4I980_9SPHN</name>
<organism evidence="1 2">
    <name type="scientific">Stakelama marina</name>
    <dbReference type="NCBI Taxonomy" id="2826939"/>
    <lineage>
        <taxon>Bacteria</taxon>
        <taxon>Pseudomonadati</taxon>
        <taxon>Pseudomonadota</taxon>
        <taxon>Alphaproteobacteria</taxon>
        <taxon>Sphingomonadales</taxon>
        <taxon>Sphingomonadaceae</taxon>
        <taxon>Stakelama</taxon>
    </lineage>
</organism>
<accession>A0A8T4I980</accession>
<dbReference type="Proteomes" id="UP000676996">
    <property type="component" value="Unassembled WGS sequence"/>
</dbReference>